<dbReference type="InterPro" id="IPR020472">
    <property type="entry name" value="WD40_PAC1"/>
</dbReference>
<dbReference type="SMART" id="SM00320">
    <property type="entry name" value="WD40"/>
    <property type="match status" value="7"/>
</dbReference>
<dbReference type="SUPFAM" id="SSF158230">
    <property type="entry name" value="PRP4-like"/>
    <property type="match status" value="1"/>
</dbReference>
<feature type="repeat" description="WD" evidence="3">
    <location>
        <begin position="261"/>
        <end position="302"/>
    </location>
</feature>
<dbReference type="InterPro" id="IPR001680">
    <property type="entry name" value="WD40_rpt"/>
</dbReference>
<feature type="region of interest" description="Disordered" evidence="4">
    <location>
        <begin position="412"/>
        <end position="442"/>
    </location>
</feature>
<dbReference type="InterPro" id="IPR036322">
    <property type="entry name" value="WD40_repeat_dom_sf"/>
</dbReference>
<sequence>MSELTFDTLIDDGNYLGTERAKLENKLLLDELERKKKARSLAVPTDDNRVRARLREIGEPITLFGERAADRRDRLIYVISQINAARGEDSMQVDEESSDESEDEVEEFYSPGSLELLEARRRIAEYSLPRAQKRIAQQRIDSKMPLGRIIDIRKKVFADVKNFANLGSQIGDERPISQVRFSPNSKILATGSWSGNVKLWNVPSCTPIKTLRGHGDRVGGVAWHPQATLTQSEDAVNLVSGAVDMNLHLWSLNSETPLATLKGHQDRVCRVAFHSSGDYIASASFDTTWRLWDVNTHKELLLQEGHSKEVYAVEFQEDGALVASGGMDAIGRVWDMRTGRTAMVLDGHVQAIFSIDFSPNGYQIATGSEDDTIRIWDMRSLKALYTIPAHLSNVADVRFFYAQDAPVFTALHPPTHTKDVDMDATQDKPSADSKGETNTATPEEQWKYRSGLYLASAGYDGLVKLWSADDWQLLRTLPTDGGKVMSVDLSKDAKLLASGTYNRNFQMFAPEELPI</sequence>
<dbReference type="GO" id="GO:0046540">
    <property type="term" value="C:U4/U6 x U5 tri-snRNP complex"/>
    <property type="evidence" value="ECO:0007669"/>
    <property type="project" value="TreeGrafter"/>
</dbReference>
<dbReference type="Proteomes" id="UP000186601">
    <property type="component" value="Unassembled WGS sequence"/>
</dbReference>
<comment type="caution">
    <text evidence="6">The sequence shown here is derived from an EMBL/GenBank/DDBJ whole genome shotgun (WGS) entry which is preliminary data.</text>
</comment>
<dbReference type="PANTHER" id="PTHR19846:SF0">
    <property type="entry name" value="PRE-MRNA PROCESSING FACTOR 4"/>
    <property type="match status" value="1"/>
</dbReference>
<dbReference type="FunFam" id="2.130.10.10:FF:001211">
    <property type="entry name" value="CBN-PRP-4 protein"/>
    <property type="match status" value="1"/>
</dbReference>
<feature type="repeat" description="WD" evidence="3">
    <location>
        <begin position="345"/>
        <end position="386"/>
    </location>
</feature>
<evidence type="ECO:0000256" key="2">
    <source>
        <dbReference type="ARBA" id="ARBA00022737"/>
    </source>
</evidence>
<feature type="repeat" description="WD" evidence="3">
    <location>
        <begin position="169"/>
        <end position="210"/>
    </location>
</feature>
<evidence type="ECO:0000259" key="5">
    <source>
        <dbReference type="SMART" id="SM00500"/>
    </source>
</evidence>
<reference evidence="6 7" key="1">
    <citation type="submission" date="2018-02" db="EMBL/GenBank/DDBJ databases">
        <title>Genome sequence of the basidiomycete white-rot fungus Phlebia centrifuga.</title>
        <authorList>
            <person name="Granchi Z."/>
            <person name="Peng M."/>
            <person name="de Vries R.P."/>
            <person name="Hilden K."/>
            <person name="Makela M.R."/>
            <person name="Grigoriev I."/>
            <person name="Riley R."/>
        </authorList>
    </citation>
    <scope>NUCLEOTIDE SEQUENCE [LARGE SCALE GENOMIC DNA]</scope>
    <source>
        <strain evidence="6 7">FBCC195</strain>
    </source>
</reference>
<gene>
    <name evidence="6" type="ORF">PHLCEN_2v2435</name>
</gene>
<keyword evidence="7" id="KW-1185">Reference proteome</keyword>
<dbReference type="OrthoDB" id="540662at2759"/>
<evidence type="ECO:0000313" key="6">
    <source>
        <dbReference type="EMBL" id="PSS31022.1"/>
    </source>
</evidence>
<evidence type="ECO:0000313" key="7">
    <source>
        <dbReference type="Proteomes" id="UP000186601"/>
    </source>
</evidence>
<dbReference type="GO" id="GO:0017070">
    <property type="term" value="F:U6 snRNA binding"/>
    <property type="evidence" value="ECO:0007669"/>
    <property type="project" value="TreeGrafter"/>
</dbReference>
<evidence type="ECO:0000256" key="3">
    <source>
        <dbReference type="PROSITE-ProRule" id="PRU00221"/>
    </source>
</evidence>
<dbReference type="PROSITE" id="PS00678">
    <property type="entry name" value="WD_REPEATS_1"/>
    <property type="match status" value="2"/>
</dbReference>
<feature type="repeat" description="WD" evidence="3">
    <location>
        <begin position="211"/>
        <end position="260"/>
    </location>
</feature>
<feature type="repeat" description="WD" evidence="3">
    <location>
        <begin position="303"/>
        <end position="344"/>
    </location>
</feature>
<dbReference type="InterPro" id="IPR036285">
    <property type="entry name" value="PRP4-like_sf"/>
</dbReference>
<dbReference type="Gene3D" id="4.10.280.110">
    <property type="entry name" value="Pre-mRNA processing factor 4 domain"/>
    <property type="match status" value="1"/>
</dbReference>
<feature type="compositionally biased region" description="Basic and acidic residues" evidence="4">
    <location>
        <begin position="416"/>
        <end position="435"/>
    </location>
</feature>
<proteinExistence type="predicted"/>
<keyword evidence="2" id="KW-0677">Repeat</keyword>
<dbReference type="InterPro" id="IPR019775">
    <property type="entry name" value="WD40_repeat_CS"/>
</dbReference>
<dbReference type="GO" id="GO:0030621">
    <property type="term" value="F:U4 snRNA binding"/>
    <property type="evidence" value="ECO:0007669"/>
    <property type="project" value="TreeGrafter"/>
</dbReference>
<dbReference type="SUPFAM" id="SSF50978">
    <property type="entry name" value="WD40 repeat-like"/>
    <property type="match status" value="1"/>
</dbReference>
<dbReference type="PRINTS" id="PR00320">
    <property type="entry name" value="GPROTEINBRPT"/>
</dbReference>
<dbReference type="CDD" id="cd00200">
    <property type="entry name" value="WD40"/>
    <property type="match status" value="1"/>
</dbReference>
<dbReference type="AlphaFoldDB" id="A0A2R6RLY4"/>
<dbReference type="InterPro" id="IPR014906">
    <property type="entry name" value="PRP4-like"/>
</dbReference>
<protein>
    <recommendedName>
        <fullName evidence="5">Pre-mRNA processing factor 4 (PRP4)-like domain-containing protein</fullName>
    </recommendedName>
</protein>
<dbReference type="GO" id="GO:0000398">
    <property type="term" value="P:mRNA splicing, via spliceosome"/>
    <property type="evidence" value="ECO:0007669"/>
    <property type="project" value="TreeGrafter"/>
</dbReference>
<name>A0A2R6RLY4_9APHY</name>
<evidence type="ECO:0000256" key="1">
    <source>
        <dbReference type="ARBA" id="ARBA00022574"/>
    </source>
</evidence>
<accession>A0A2R6RLY4</accession>
<evidence type="ECO:0000256" key="4">
    <source>
        <dbReference type="SAM" id="MobiDB-lite"/>
    </source>
</evidence>
<dbReference type="EMBL" id="MLYV02000222">
    <property type="protein sequence ID" value="PSS31022.1"/>
    <property type="molecule type" value="Genomic_DNA"/>
</dbReference>
<dbReference type="Gene3D" id="2.130.10.10">
    <property type="entry name" value="YVTN repeat-like/Quinoprotein amine dehydrogenase"/>
    <property type="match status" value="3"/>
</dbReference>
<keyword evidence="1 3" id="KW-0853">WD repeat</keyword>
<dbReference type="Pfam" id="PF08799">
    <property type="entry name" value="PRP4"/>
    <property type="match status" value="1"/>
</dbReference>
<dbReference type="PROSITE" id="PS50294">
    <property type="entry name" value="WD_REPEATS_REGION"/>
    <property type="match status" value="4"/>
</dbReference>
<feature type="domain" description="Pre-mRNA processing factor 4 (PRP4)-like" evidence="5">
    <location>
        <begin position="45"/>
        <end position="97"/>
    </location>
</feature>
<dbReference type="PANTHER" id="PTHR19846">
    <property type="entry name" value="WD40 REPEAT PROTEIN"/>
    <property type="match status" value="1"/>
</dbReference>
<dbReference type="InterPro" id="IPR015943">
    <property type="entry name" value="WD40/YVTN_repeat-like_dom_sf"/>
</dbReference>
<dbReference type="STRING" id="98765.A0A2R6RLY4"/>
<organism evidence="6 7">
    <name type="scientific">Hermanssonia centrifuga</name>
    <dbReference type="NCBI Taxonomy" id="98765"/>
    <lineage>
        <taxon>Eukaryota</taxon>
        <taxon>Fungi</taxon>
        <taxon>Dikarya</taxon>
        <taxon>Basidiomycota</taxon>
        <taxon>Agaricomycotina</taxon>
        <taxon>Agaricomycetes</taxon>
        <taxon>Polyporales</taxon>
        <taxon>Meruliaceae</taxon>
        <taxon>Hermanssonia</taxon>
    </lineage>
</organism>
<dbReference type="SMART" id="SM00500">
    <property type="entry name" value="SFM"/>
    <property type="match status" value="1"/>
</dbReference>
<dbReference type="Pfam" id="PF00400">
    <property type="entry name" value="WD40"/>
    <property type="match status" value="7"/>
</dbReference>
<dbReference type="PROSITE" id="PS50082">
    <property type="entry name" value="WD_REPEATS_2"/>
    <property type="match status" value="5"/>
</dbReference>